<evidence type="ECO:0000256" key="1">
    <source>
        <dbReference type="SAM" id="Phobius"/>
    </source>
</evidence>
<gene>
    <name evidence="2" type="ORF">A33O_00100</name>
</gene>
<dbReference type="Proteomes" id="UP000004622">
    <property type="component" value="Unassembled WGS sequence"/>
</dbReference>
<proteinExistence type="predicted"/>
<protein>
    <submittedName>
        <fullName evidence="2">Uncharacterized protein</fullName>
    </submittedName>
</protein>
<sequence>MPLNERKGACSSFNTLARLMGKQKEQRPNVLLTILAGAYGSLQAITFAGMAGHSLDRRNPKAQYAPVSARGF</sequence>
<dbReference type="STRING" id="204799.GCA_001696575_03201"/>
<dbReference type="RefSeq" id="WP_007006700.1">
    <property type="nucleotide sequence ID" value="NZ_AJXZ01000001.1"/>
</dbReference>
<evidence type="ECO:0000313" key="3">
    <source>
        <dbReference type="Proteomes" id="UP000004622"/>
    </source>
</evidence>
<dbReference type="EMBL" id="AJXZ01000001">
    <property type="protein sequence ID" value="EIM78148.1"/>
    <property type="molecule type" value="Genomic_DNA"/>
</dbReference>
<evidence type="ECO:0000313" key="2">
    <source>
        <dbReference type="EMBL" id="EIM78148.1"/>
    </source>
</evidence>
<comment type="caution">
    <text evidence="2">The sequence shown here is derived from an EMBL/GenBank/DDBJ whole genome shotgun (WGS) entry which is preliminary data.</text>
</comment>
<accession>I5C8J6</accession>
<dbReference type="PATRIC" id="fig|1189611.3.peg.20"/>
<keyword evidence="1" id="KW-0812">Transmembrane</keyword>
<dbReference type="AlphaFoldDB" id="I5C8J6"/>
<feature type="transmembrane region" description="Helical" evidence="1">
    <location>
        <begin position="30"/>
        <end position="51"/>
    </location>
</feature>
<organism evidence="2 3">
    <name type="scientific">Nitratireductor aquibiodomus RA22</name>
    <dbReference type="NCBI Taxonomy" id="1189611"/>
    <lineage>
        <taxon>Bacteria</taxon>
        <taxon>Pseudomonadati</taxon>
        <taxon>Pseudomonadota</taxon>
        <taxon>Alphaproteobacteria</taxon>
        <taxon>Hyphomicrobiales</taxon>
        <taxon>Phyllobacteriaceae</taxon>
        <taxon>Nitratireductor</taxon>
    </lineage>
</organism>
<reference evidence="2 3" key="1">
    <citation type="journal article" date="2012" name="J. Bacteriol.">
        <title>Genome Sequence of Nitratireductor aquibiodomus Strain RA22.</title>
        <authorList>
            <person name="Singh A."/>
            <person name="Jangir P.K."/>
            <person name="Kumari C."/>
            <person name="Sharma R."/>
        </authorList>
    </citation>
    <scope>NUCLEOTIDE SEQUENCE [LARGE SCALE GENOMIC DNA]</scope>
    <source>
        <strain evidence="2 3">RA22</strain>
    </source>
</reference>
<keyword evidence="1" id="KW-1133">Transmembrane helix</keyword>
<keyword evidence="1" id="KW-0472">Membrane</keyword>
<name>I5C8J6_9HYPH</name>